<evidence type="ECO:0000313" key="10">
    <source>
        <dbReference type="Proteomes" id="UP001500620"/>
    </source>
</evidence>
<comment type="subcellular location">
    <subcellularLocation>
        <location evidence="1">Cell membrane</location>
        <topology evidence="1">Multi-pass membrane protein</topology>
    </subcellularLocation>
</comment>
<evidence type="ECO:0000256" key="2">
    <source>
        <dbReference type="ARBA" id="ARBA00022475"/>
    </source>
</evidence>
<reference evidence="10" key="1">
    <citation type="journal article" date="2019" name="Int. J. Syst. Evol. Microbiol.">
        <title>The Global Catalogue of Microorganisms (GCM) 10K type strain sequencing project: providing services to taxonomists for standard genome sequencing and annotation.</title>
        <authorList>
            <consortium name="The Broad Institute Genomics Platform"/>
            <consortium name="The Broad Institute Genome Sequencing Center for Infectious Disease"/>
            <person name="Wu L."/>
            <person name="Ma J."/>
        </authorList>
    </citation>
    <scope>NUCLEOTIDE SEQUENCE [LARGE SCALE GENOMIC DNA]</scope>
    <source>
        <strain evidence="10">JCM 17441</strain>
    </source>
</reference>
<proteinExistence type="inferred from homology"/>
<dbReference type="Proteomes" id="UP001500620">
    <property type="component" value="Unassembled WGS sequence"/>
</dbReference>
<feature type="transmembrane region" description="Helical" evidence="8">
    <location>
        <begin position="24"/>
        <end position="44"/>
    </location>
</feature>
<sequence length="462" mass="50269">MAERGRVAESTAVRPKLRPGVKKTLIVVGVWAVVWAFLSVAAAHNGFFDLKVYFGAMDYWVNRGGDIYDYLTPGTPYGFTYPPFAAALMTPMSLVSWNVAIFISVTMNILAMLAILTWLLKPVFKRQGWSFWFAMGIAMALAAAFEPIRETVNFGQVNILLLFLVVGDVLLLVRGGHRLGGIGIGLATAIKLTPGVFIVYLLITRRWRAAAVSAATATAATWAAATFAPDASRVFWTDAMWNTDRVGSPTFVSNQALTGLVGRLFNPDPMKPLWLLLVLITLAVWYWRTRRAIRNKDEVAGLALTGIVGCMVSPITWIHHLVWVVPSIVVLFDYATDRSLDPRRRRNLAIAFGFSFALLCSRTPWAFHAKFDGLGLIGSNAYILLMIGLLFALPIREPADTGAGQGPSSDPGRSTGPAVEDVADLVELDRKVTAAFDAKNVDGTVRSEAGPGVEPSRPLVGA</sequence>
<comment type="caution">
    <text evidence="9">The sequence shown here is derived from an EMBL/GenBank/DDBJ whole genome shotgun (WGS) entry which is preliminary data.</text>
</comment>
<evidence type="ECO:0000256" key="8">
    <source>
        <dbReference type="SAM" id="Phobius"/>
    </source>
</evidence>
<keyword evidence="2" id="KW-1003">Cell membrane</keyword>
<evidence type="ECO:0000256" key="6">
    <source>
        <dbReference type="ARBA" id="ARBA00023136"/>
    </source>
</evidence>
<dbReference type="Pfam" id="PF09594">
    <property type="entry name" value="GT87"/>
    <property type="match status" value="1"/>
</dbReference>
<feature type="transmembrane region" description="Helical" evidence="8">
    <location>
        <begin position="373"/>
        <end position="393"/>
    </location>
</feature>
<dbReference type="InterPro" id="IPR018584">
    <property type="entry name" value="GT87"/>
</dbReference>
<feature type="transmembrane region" description="Helical" evidence="8">
    <location>
        <begin position="270"/>
        <end position="287"/>
    </location>
</feature>
<feature type="transmembrane region" description="Helical" evidence="8">
    <location>
        <begin position="299"/>
        <end position="315"/>
    </location>
</feature>
<feature type="transmembrane region" description="Helical" evidence="8">
    <location>
        <begin position="99"/>
        <end position="119"/>
    </location>
</feature>
<name>A0ABP8D582_9ACTN</name>
<keyword evidence="10" id="KW-1185">Reference proteome</keyword>
<dbReference type="EMBL" id="BAABAT010000005">
    <property type="protein sequence ID" value="GAA4247774.1"/>
    <property type="molecule type" value="Genomic_DNA"/>
</dbReference>
<feature type="transmembrane region" description="Helical" evidence="8">
    <location>
        <begin position="154"/>
        <end position="173"/>
    </location>
</feature>
<organism evidence="9 10">
    <name type="scientific">Dactylosporangium darangshiense</name>
    <dbReference type="NCBI Taxonomy" id="579108"/>
    <lineage>
        <taxon>Bacteria</taxon>
        <taxon>Bacillati</taxon>
        <taxon>Actinomycetota</taxon>
        <taxon>Actinomycetes</taxon>
        <taxon>Micromonosporales</taxon>
        <taxon>Micromonosporaceae</taxon>
        <taxon>Dactylosporangium</taxon>
    </lineage>
</organism>
<protein>
    <recommendedName>
        <fullName evidence="11">DUF2029 domain-containing protein</fullName>
    </recommendedName>
</protein>
<keyword evidence="3" id="KW-0808">Transferase</keyword>
<evidence type="ECO:0008006" key="11">
    <source>
        <dbReference type="Google" id="ProtNLM"/>
    </source>
</evidence>
<evidence type="ECO:0000256" key="1">
    <source>
        <dbReference type="ARBA" id="ARBA00004651"/>
    </source>
</evidence>
<evidence type="ECO:0000256" key="5">
    <source>
        <dbReference type="ARBA" id="ARBA00022989"/>
    </source>
</evidence>
<evidence type="ECO:0000256" key="7">
    <source>
        <dbReference type="ARBA" id="ARBA00024033"/>
    </source>
</evidence>
<accession>A0ABP8D582</accession>
<evidence type="ECO:0000256" key="4">
    <source>
        <dbReference type="ARBA" id="ARBA00022692"/>
    </source>
</evidence>
<feature type="transmembrane region" description="Helical" evidence="8">
    <location>
        <begin position="131"/>
        <end position="148"/>
    </location>
</feature>
<comment type="similarity">
    <text evidence="7">Belongs to the glycosyltransferase 87 family.</text>
</comment>
<gene>
    <name evidence="9" type="ORF">GCM10022255_024980</name>
</gene>
<feature type="transmembrane region" description="Helical" evidence="8">
    <location>
        <begin position="180"/>
        <end position="203"/>
    </location>
</feature>
<keyword evidence="6 8" id="KW-0472">Membrane</keyword>
<evidence type="ECO:0000256" key="3">
    <source>
        <dbReference type="ARBA" id="ARBA00022679"/>
    </source>
</evidence>
<keyword evidence="4 8" id="KW-0812">Transmembrane</keyword>
<keyword evidence="5 8" id="KW-1133">Transmembrane helix</keyword>
<evidence type="ECO:0000313" key="9">
    <source>
        <dbReference type="EMBL" id="GAA4247774.1"/>
    </source>
</evidence>